<protein>
    <submittedName>
        <fullName evidence="1">Uncharacterized protein</fullName>
    </submittedName>
</protein>
<name>A0A6C0IPE8_9ZZZZ</name>
<accession>A0A6C0IPE8</accession>
<sequence>MNLSNVKNLEVDLAKRDKLLGEMEAQLYAKRFMLLQKREALKNSVKQNRFLEDVKRDYDNYHEFLISQKREQVDALEYINSYISDITKEGGLNDEKIQETRVQQEWILSELQKIKRELDEIVGSAN</sequence>
<evidence type="ECO:0000313" key="1">
    <source>
        <dbReference type="EMBL" id="QHT93393.1"/>
    </source>
</evidence>
<organism evidence="1">
    <name type="scientific">viral metagenome</name>
    <dbReference type="NCBI Taxonomy" id="1070528"/>
    <lineage>
        <taxon>unclassified sequences</taxon>
        <taxon>metagenomes</taxon>
        <taxon>organismal metagenomes</taxon>
    </lineage>
</organism>
<proteinExistence type="predicted"/>
<reference evidence="1" key="1">
    <citation type="journal article" date="2020" name="Nature">
        <title>Giant virus diversity and host interactions through global metagenomics.</title>
        <authorList>
            <person name="Schulz F."/>
            <person name="Roux S."/>
            <person name="Paez-Espino D."/>
            <person name="Jungbluth S."/>
            <person name="Walsh D.A."/>
            <person name="Denef V.J."/>
            <person name="McMahon K.D."/>
            <person name="Konstantinidis K.T."/>
            <person name="Eloe-Fadrosh E.A."/>
            <person name="Kyrpides N.C."/>
            <person name="Woyke T."/>
        </authorList>
    </citation>
    <scope>NUCLEOTIDE SEQUENCE</scope>
    <source>
        <strain evidence="1">GVMAG-M-3300024252-29</strain>
    </source>
</reference>
<dbReference type="AlphaFoldDB" id="A0A6C0IPE8"/>
<dbReference type="EMBL" id="MN740207">
    <property type="protein sequence ID" value="QHT93393.1"/>
    <property type="molecule type" value="Genomic_DNA"/>
</dbReference>